<feature type="domain" description="Fork-head" evidence="11">
    <location>
        <begin position="533"/>
        <end position="627"/>
    </location>
</feature>
<evidence type="ECO:0000256" key="4">
    <source>
        <dbReference type="ARBA" id="ARBA00023125"/>
    </source>
</evidence>
<gene>
    <name evidence="13" type="primary">FOXC1</name>
</gene>
<keyword evidence="12" id="KW-1185">Reference proteome</keyword>
<proteinExistence type="predicted"/>
<dbReference type="GeneID" id="104998019"/>
<dbReference type="RefSeq" id="XP_010851315.1">
    <property type="nucleotide sequence ID" value="XM_010853013.1"/>
</dbReference>
<dbReference type="CDD" id="cd20044">
    <property type="entry name" value="FH_FOXC1"/>
    <property type="match status" value="1"/>
</dbReference>
<dbReference type="Gene3D" id="1.10.10.10">
    <property type="entry name" value="Winged helix-like DNA-binding domain superfamily/Winged helix DNA-binding domain"/>
    <property type="match status" value="1"/>
</dbReference>
<feature type="region of interest" description="Disordered" evidence="10">
    <location>
        <begin position="395"/>
        <end position="446"/>
    </location>
</feature>
<dbReference type="GO" id="GO:0000981">
    <property type="term" value="F:DNA-binding transcription factor activity, RNA polymerase II-specific"/>
    <property type="evidence" value="ECO:0007669"/>
    <property type="project" value="TreeGrafter"/>
</dbReference>
<dbReference type="GO" id="GO:0009653">
    <property type="term" value="P:anatomical structure morphogenesis"/>
    <property type="evidence" value="ECO:0007669"/>
    <property type="project" value="TreeGrafter"/>
</dbReference>
<feature type="region of interest" description="Disordered" evidence="10">
    <location>
        <begin position="309"/>
        <end position="344"/>
    </location>
</feature>
<evidence type="ECO:0000256" key="2">
    <source>
        <dbReference type="ARBA" id="ARBA00022782"/>
    </source>
</evidence>
<feature type="region of interest" description="Disordered" evidence="10">
    <location>
        <begin position="1"/>
        <end position="23"/>
    </location>
</feature>
<evidence type="ECO:0000256" key="8">
    <source>
        <dbReference type="ARBA" id="ARBA00065781"/>
    </source>
</evidence>
<evidence type="ECO:0000256" key="10">
    <source>
        <dbReference type="SAM" id="MobiDB-lite"/>
    </source>
</evidence>
<feature type="region of interest" description="Disordered" evidence="10">
    <location>
        <begin position="106"/>
        <end position="237"/>
    </location>
</feature>
<dbReference type="InterPro" id="IPR047391">
    <property type="entry name" value="FOXC1/C2-like_FH"/>
</dbReference>
<dbReference type="PROSITE" id="PS50039">
    <property type="entry name" value="FORK_HEAD_3"/>
    <property type="match status" value="1"/>
</dbReference>
<comment type="subcellular location">
    <subcellularLocation>
        <location evidence="1 9">Nucleus</location>
    </subcellularLocation>
</comment>
<dbReference type="GO" id="GO:0005634">
    <property type="term" value="C:nucleus"/>
    <property type="evidence" value="ECO:0007669"/>
    <property type="project" value="UniProtKB-SubCell"/>
</dbReference>
<dbReference type="Pfam" id="PF00250">
    <property type="entry name" value="Forkhead"/>
    <property type="match status" value="1"/>
</dbReference>
<dbReference type="FunFam" id="1.10.10.10:FF:000016">
    <property type="entry name" value="Forkhead box protein I1"/>
    <property type="match status" value="1"/>
</dbReference>
<feature type="DNA-binding region" description="Fork-head" evidence="9">
    <location>
        <begin position="533"/>
        <end position="627"/>
    </location>
</feature>
<dbReference type="InterPro" id="IPR018122">
    <property type="entry name" value="TF_fork_head_CS_1"/>
</dbReference>
<dbReference type="PANTHER" id="PTHR11829">
    <property type="entry name" value="FORKHEAD BOX PROTEIN"/>
    <property type="match status" value="1"/>
</dbReference>
<dbReference type="InterPro" id="IPR030456">
    <property type="entry name" value="TF_fork_head_CS_2"/>
</dbReference>
<keyword evidence="5" id="KW-0804">Transcription</keyword>
<dbReference type="KEGG" id="bbis:104998019"/>
<keyword evidence="6 9" id="KW-0539">Nucleus</keyword>
<evidence type="ECO:0000256" key="3">
    <source>
        <dbReference type="ARBA" id="ARBA00023015"/>
    </source>
</evidence>
<dbReference type="Proteomes" id="UP000515208">
    <property type="component" value="Unplaced"/>
</dbReference>
<dbReference type="GO" id="GO:0000978">
    <property type="term" value="F:RNA polymerase II cis-regulatory region sequence-specific DNA binding"/>
    <property type="evidence" value="ECO:0007669"/>
    <property type="project" value="TreeGrafter"/>
</dbReference>
<dbReference type="PROSITE" id="PS00657">
    <property type="entry name" value="FORK_HEAD_1"/>
    <property type="match status" value="1"/>
</dbReference>
<sequence>MALSALDRTTLNPRLPTPDRVHLPPPPGLLEEASFGAWRDFLILAGVFVIPSKADLGLHPGRIRAPSVCGAPVEIRTGLASALKPVAPPPPPCSPNRFFGGAAGRNAAGAASLQPGRLGSLEQRPPGLCRESEPVPPRGLSADSFRGHAGELTGDPSLGCAEGLGRGAEARRVAQGRPRAAGGARGARRAEPEPDGQSPAQRAAWPGDLRPRVQSSRLSADAHGDPEAGCPEPVPAGPALKVWTARWAEDPTAARELGEQAGRSLGRVDGASRVPGRGLAEGLGSWGSGSSGRSRAVWFCAWGSRTGLESRGAVPGRGPAAKRGLSSDTRSPHVGRKAPVRRVSVVRTAHLGPRGSSALAGQAAPKSQNVLGIQHSLRPEAAAQQGRLSDLQFTAPEARSSSGEGPEGRSMLAEVQKAPQARRPAPFCPPSQTPEDASRKSRVPRTSKALQFAARILLWAERCRPPPEAALSVNPRSLGTPRLQERALQTPAAKAAPSSCVYSHPAHAEQYPGGMARAYGPYTPQPQPKDMVKPPYSYIALITMAIQNAPDKKITLNGIYQFIMDRFPFYRENKQGWQNSIRHNLSLNECFVKVPRDDKKPGKGSYWTLDPDSYNMFENGSFLRRRRRFKKKDAVKDKEEKDRLHLKEPPPSSSSSLGHGGGGQEAGHHPAAHQGRLASWYLNQAGGDLGHLASAAAAAAGYPGQQQNFHSVREMFESQRIGLNNSPVNGNSSCQMAFPSGQSLYRTSGAFVYDCSKF</sequence>
<protein>
    <recommendedName>
        <fullName evidence="7">Forkhead box protein L2</fullName>
    </recommendedName>
</protein>
<organism evidence="12 13">
    <name type="scientific">Bison bison bison</name>
    <name type="common">North American plains bison</name>
    <dbReference type="NCBI Taxonomy" id="43346"/>
    <lineage>
        <taxon>Eukaryota</taxon>
        <taxon>Metazoa</taxon>
        <taxon>Chordata</taxon>
        <taxon>Craniata</taxon>
        <taxon>Vertebrata</taxon>
        <taxon>Euteleostomi</taxon>
        <taxon>Mammalia</taxon>
        <taxon>Eutheria</taxon>
        <taxon>Laurasiatheria</taxon>
        <taxon>Artiodactyla</taxon>
        <taxon>Ruminantia</taxon>
        <taxon>Pecora</taxon>
        <taxon>Bovidae</taxon>
        <taxon>Bovinae</taxon>
        <taxon>Bison</taxon>
    </lineage>
</organism>
<dbReference type="GO" id="GO:0048513">
    <property type="term" value="P:animal organ development"/>
    <property type="evidence" value="ECO:0007669"/>
    <property type="project" value="UniProtKB-ARBA"/>
</dbReference>
<dbReference type="InterPro" id="IPR001766">
    <property type="entry name" value="Fork_head_dom"/>
</dbReference>
<feature type="region of interest" description="Disordered" evidence="10">
    <location>
        <begin position="629"/>
        <end position="672"/>
    </location>
</feature>
<accession>A0A6P3IJY0</accession>
<feature type="compositionally biased region" description="Low complexity" evidence="10">
    <location>
        <begin position="173"/>
        <end position="182"/>
    </location>
</feature>
<dbReference type="SUPFAM" id="SSF46785">
    <property type="entry name" value="Winged helix' DNA-binding domain"/>
    <property type="match status" value="1"/>
</dbReference>
<evidence type="ECO:0000256" key="5">
    <source>
        <dbReference type="ARBA" id="ARBA00023163"/>
    </source>
</evidence>
<evidence type="ECO:0000259" key="11">
    <source>
        <dbReference type="PROSITE" id="PS50039"/>
    </source>
</evidence>
<dbReference type="InterPro" id="IPR036388">
    <property type="entry name" value="WH-like_DNA-bd_sf"/>
</dbReference>
<evidence type="ECO:0000256" key="1">
    <source>
        <dbReference type="ARBA" id="ARBA00004123"/>
    </source>
</evidence>
<name>A0A6P3IJY0_BISBB</name>
<dbReference type="AlphaFoldDB" id="A0A6P3IJY0"/>
<dbReference type="PROSITE" id="PS00658">
    <property type="entry name" value="FORK_HEAD_2"/>
    <property type="match status" value="1"/>
</dbReference>
<feature type="compositionally biased region" description="Basic and acidic residues" evidence="10">
    <location>
        <begin position="632"/>
        <end position="648"/>
    </location>
</feature>
<keyword evidence="2" id="KW-0221">Differentiation</keyword>
<keyword evidence="3" id="KW-0805">Transcription regulation</keyword>
<evidence type="ECO:0000256" key="9">
    <source>
        <dbReference type="PROSITE-ProRule" id="PRU00089"/>
    </source>
</evidence>
<dbReference type="PANTHER" id="PTHR11829:SF68">
    <property type="entry name" value="FORKHEAD BOX PROTEIN C1"/>
    <property type="match status" value="1"/>
</dbReference>
<dbReference type="CTD" id="2296"/>
<feature type="compositionally biased region" description="Low complexity" evidence="10">
    <location>
        <begin position="396"/>
        <end position="410"/>
    </location>
</feature>
<evidence type="ECO:0000256" key="7">
    <source>
        <dbReference type="ARBA" id="ARBA00034872"/>
    </source>
</evidence>
<keyword evidence="4 9" id="KW-0238">DNA-binding</keyword>
<dbReference type="InterPro" id="IPR050211">
    <property type="entry name" value="FOX_domain-containing"/>
</dbReference>
<dbReference type="GO" id="GO:0030154">
    <property type="term" value="P:cell differentiation"/>
    <property type="evidence" value="ECO:0007669"/>
    <property type="project" value="UniProtKB-KW"/>
</dbReference>
<dbReference type="SMART" id="SM00339">
    <property type="entry name" value="FH"/>
    <property type="match status" value="1"/>
</dbReference>
<comment type="subunit">
    <text evidence="8">Interacts with ESR1. Interacts with UBE2I/UBC9. Interacts with SMAD3. Interacts with DDX20.</text>
</comment>
<dbReference type="PRINTS" id="PR00053">
    <property type="entry name" value="FORKHEAD"/>
</dbReference>
<evidence type="ECO:0000313" key="12">
    <source>
        <dbReference type="Proteomes" id="UP000515208"/>
    </source>
</evidence>
<evidence type="ECO:0000256" key="6">
    <source>
        <dbReference type="ARBA" id="ARBA00023242"/>
    </source>
</evidence>
<reference evidence="13" key="1">
    <citation type="submission" date="2025-08" db="UniProtKB">
        <authorList>
            <consortium name="RefSeq"/>
        </authorList>
    </citation>
    <scope>IDENTIFICATION</scope>
    <source>
        <tissue evidence="13">Blood</tissue>
    </source>
</reference>
<dbReference type="InterPro" id="IPR036390">
    <property type="entry name" value="WH_DNA-bd_sf"/>
</dbReference>
<evidence type="ECO:0000313" key="13">
    <source>
        <dbReference type="RefSeq" id="XP_010851315.1"/>
    </source>
</evidence>